<keyword evidence="3" id="KW-1185">Reference proteome</keyword>
<reference evidence="2 3" key="1">
    <citation type="submission" date="2020-07" db="EMBL/GenBank/DDBJ databases">
        <title>Stappia sp., F7233, whole genome shotgun sequencing project.</title>
        <authorList>
            <person name="Jiang S."/>
            <person name="Liu Z.W."/>
            <person name="Du Z.J."/>
        </authorList>
    </citation>
    <scope>NUCLEOTIDE SEQUENCE [LARGE SCALE GENOMIC DNA]</scope>
    <source>
        <strain evidence="2 3">F7233</strain>
    </source>
</reference>
<dbReference type="SUPFAM" id="SSF55073">
    <property type="entry name" value="Nucleotide cyclase"/>
    <property type="match status" value="1"/>
</dbReference>
<dbReference type="PANTHER" id="PTHR43081:SF11">
    <property type="entry name" value="BLR2264 PROTEIN"/>
    <property type="match status" value="1"/>
</dbReference>
<evidence type="ECO:0000313" key="2">
    <source>
        <dbReference type="EMBL" id="MBA5777971.1"/>
    </source>
</evidence>
<feature type="domain" description="Guanylate cyclase" evidence="1">
    <location>
        <begin position="213"/>
        <end position="346"/>
    </location>
</feature>
<evidence type="ECO:0000313" key="3">
    <source>
        <dbReference type="Proteomes" id="UP000541109"/>
    </source>
</evidence>
<dbReference type="SMART" id="SM00044">
    <property type="entry name" value="CYCc"/>
    <property type="match status" value="1"/>
</dbReference>
<dbReference type="CDD" id="cd07302">
    <property type="entry name" value="CHD"/>
    <property type="match status" value="1"/>
</dbReference>
<dbReference type="PANTHER" id="PTHR43081">
    <property type="entry name" value="ADENYLATE CYCLASE, TERMINAL-DIFFERENTIATION SPECIFIC-RELATED"/>
    <property type="match status" value="1"/>
</dbReference>
<dbReference type="EMBL" id="JACFXV010000054">
    <property type="protein sequence ID" value="MBA5777971.1"/>
    <property type="molecule type" value="Genomic_DNA"/>
</dbReference>
<dbReference type="AlphaFoldDB" id="A0A839AEH4"/>
<comment type="caution">
    <text evidence="2">The sequence shown here is derived from an EMBL/GenBank/DDBJ whole genome shotgun (WGS) entry which is preliminary data.</text>
</comment>
<proteinExistence type="predicted"/>
<dbReference type="InterPro" id="IPR001054">
    <property type="entry name" value="A/G_cyclase"/>
</dbReference>
<dbReference type="Proteomes" id="UP000541109">
    <property type="component" value="Unassembled WGS sequence"/>
</dbReference>
<dbReference type="InterPro" id="IPR029787">
    <property type="entry name" value="Nucleotide_cyclase"/>
</dbReference>
<name>A0A839AEH4_9HYPH</name>
<accession>A0A839AEH4</accession>
<dbReference type="GO" id="GO:0006171">
    <property type="term" value="P:cAMP biosynthetic process"/>
    <property type="evidence" value="ECO:0007669"/>
    <property type="project" value="TreeGrafter"/>
</dbReference>
<protein>
    <submittedName>
        <fullName evidence="2">Adenylate/guanylate cyclase domain-containing protein</fullName>
    </submittedName>
</protein>
<evidence type="ECO:0000259" key="1">
    <source>
        <dbReference type="PROSITE" id="PS50125"/>
    </source>
</evidence>
<organism evidence="2 3">
    <name type="scientific">Stappia albiluteola</name>
    <dbReference type="NCBI Taxonomy" id="2758565"/>
    <lineage>
        <taxon>Bacteria</taxon>
        <taxon>Pseudomonadati</taxon>
        <taxon>Pseudomonadota</taxon>
        <taxon>Alphaproteobacteria</taxon>
        <taxon>Hyphomicrobiales</taxon>
        <taxon>Stappiaceae</taxon>
        <taxon>Stappia</taxon>
    </lineage>
</organism>
<sequence>MTINASLIVADVVEWLHDGAIYIDNPVRLIGQLGNRLRQAGVPVDRLATSIGILHPIVRAESALWTSDGETELRRYKASPDLEKAYDASPLKVVYQNKQTVRARVTPQKEPGEFGIVADLRPAGYTDYVALPMPFSDGSTKVLTAATKEPGGFTATHVAVLETVVRPLGMLCELQTLKRSARTMLDTYVGRRAGKRVLEGTIKRGEGETISAVVGFADLRGFTRLSNNLPAEQLVELLNSYFGAITSAVEEHGGEVLKYIGDEVMAVFPYTCEATAREASRQALLAARDAVEKIALVNRKCSDAARKIRVGIGLHAGDVFFGNVGGESRLDFTVIGPTVNLASRIAGLSRDLELDILVSEHIADMMHCHAGFRGHHQVKGFDEPVSIFVPTLKMLGEDGSWCAESAADLALEKN</sequence>
<dbReference type="Gene3D" id="3.30.70.1230">
    <property type="entry name" value="Nucleotide cyclase"/>
    <property type="match status" value="1"/>
</dbReference>
<dbReference type="GO" id="GO:0035556">
    <property type="term" value="P:intracellular signal transduction"/>
    <property type="evidence" value="ECO:0007669"/>
    <property type="project" value="InterPro"/>
</dbReference>
<dbReference type="Pfam" id="PF00211">
    <property type="entry name" value="Guanylate_cyc"/>
    <property type="match status" value="1"/>
</dbReference>
<dbReference type="GO" id="GO:0004016">
    <property type="term" value="F:adenylate cyclase activity"/>
    <property type="evidence" value="ECO:0007669"/>
    <property type="project" value="UniProtKB-ARBA"/>
</dbReference>
<gene>
    <name evidence="2" type="ORF">H2509_12640</name>
</gene>
<dbReference type="InterPro" id="IPR050697">
    <property type="entry name" value="Adenylyl/Guanylyl_Cyclase_3/4"/>
</dbReference>
<dbReference type="PROSITE" id="PS50125">
    <property type="entry name" value="GUANYLATE_CYCLASE_2"/>
    <property type="match status" value="1"/>
</dbReference>
<dbReference type="RefSeq" id="WP_182165915.1">
    <property type="nucleotide sequence ID" value="NZ_JACFXV010000054.1"/>
</dbReference>